<dbReference type="RefSeq" id="WP_380057935.1">
    <property type="nucleotide sequence ID" value="NZ_JBHSWB010000001.1"/>
</dbReference>
<feature type="region of interest" description="Disordered" evidence="1">
    <location>
        <begin position="75"/>
        <end position="108"/>
    </location>
</feature>
<keyword evidence="3" id="KW-1185">Reference proteome</keyword>
<feature type="compositionally biased region" description="Basic and acidic residues" evidence="1">
    <location>
        <begin position="99"/>
        <end position="108"/>
    </location>
</feature>
<comment type="caution">
    <text evidence="2">The sequence shown here is derived from an EMBL/GenBank/DDBJ whole genome shotgun (WGS) entry which is preliminary data.</text>
</comment>
<protein>
    <submittedName>
        <fullName evidence="2">Uncharacterized protein</fullName>
    </submittedName>
</protein>
<organism evidence="2 3">
    <name type="scientific">Deinococcus multiflagellatus</name>
    <dbReference type="NCBI Taxonomy" id="1656887"/>
    <lineage>
        <taxon>Bacteria</taxon>
        <taxon>Thermotogati</taxon>
        <taxon>Deinococcota</taxon>
        <taxon>Deinococci</taxon>
        <taxon>Deinococcales</taxon>
        <taxon>Deinococcaceae</taxon>
        <taxon>Deinococcus</taxon>
    </lineage>
</organism>
<gene>
    <name evidence="2" type="ORF">ACFP90_19135</name>
</gene>
<reference evidence="3" key="1">
    <citation type="journal article" date="2019" name="Int. J. Syst. Evol. Microbiol.">
        <title>The Global Catalogue of Microorganisms (GCM) 10K type strain sequencing project: providing services to taxonomists for standard genome sequencing and annotation.</title>
        <authorList>
            <consortium name="The Broad Institute Genomics Platform"/>
            <consortium name="The Broad Institute Genome Sequencing Center for Infectious Disease"/>
            <person name="Wu L."/>
            <person name="Ma J."/>
        </authorList>
    </citation>
    <scope>NUCLEOTIDE SEQUENCE [LARGE SCALE GENOMIC DNA]</scope>
    <source>
        <strain evidence="3">CCUG 63830</strain>
    </source>
</reference>
<dbReference type="EMBL" id="JBHSWB010000001">
    <property type="protein sequence ID" value="MFC6662200.1"/>
    <property type="molecule type" value="Genomic_DNA"/>
</dbReference>
<proteinExistence type="predicted"/>
<name>A0ABW1ZR15_9DEIO</name>
<evidence type="ECO:0000313" key="2">
    <source>
        <dbReference type="EMBL" id="MFC6662200.1"/>
    </source>
</evidence>
<dbReference type="Proteomes" id="UP001596317">
    <property type="component" value="Unassembled WGS sequence"/>
</dbReference>
<sequence length="108" mass="12102">MHDDWRPHELADLQDYARTHDLKLLPVRLDAALALVGPRSRPTRPAAPCAPSAAAARWPRCRTLTLPTRRPCCPRRRPEPAAGCAGRLDLPRGHRLARPRPDLRLALD</sequence>
<accession>A0ABW1ZR15</accession>
<evidence type="ECO:0000256" key="1">
    <source>
        <dbReference type="SAM" id="MobiDB-lite"/>
    </source>
</evidence>
<evidence type="ECO:0000313" key="3">
    <source>
        <dbReference type="Proteomes" id="UP001596317"/>
    </source>
</evidence>